<evidence type="ECO:0000313" key="10">
    <source>
        <dbReference type="Proteomes" id="UP001457282"/>
    </source>
</evidence>
<feature type="domain" description="Bifunctional inhibitor/plant lipid transfer protein/seed storage helical" evidence="8">
    <location>
        <begin position="31"/>
        <end position="117"/>
    </location>
</feature>
<dbReference type="SMART" id="SM00499">
    <property type="entry name" value="AAI"/>
    <property type="match status" value="1"/>
</dbReference>
<accession>A0AAW1W6D0</accession>
<keyword evidence="5" id="KW-1015">Disulfide bond</keyword>
<dbReference type="CDD" id="cd01960">
    <property type="entry name" value="nsLTP1"/>
    <property type="match status" value="1"/>
</dbReference>
<organism evidence="9 10">
    <name type="scientific">Rubus argutus</name>
    <name type="common">Southern blackberry</name>
    <dbReference type="NCBI Taxonomy" id="59490"/>
    <lineage>
        <taxon>Eukaryota</taxon>
        <taxon>Viridiplantae</taxon>
        <taxon>Streptophyta</taxon>
        <taxon>Embryophyta</taxon>
        <taxon>Tracheophyta</taxon>
        <taxon>Spermatophyta</taxon>
        <taxon>Magnoliopsida</taxon>
        <taxon>eudicotyledons</taxon>
        <taxon>Gunneridae</taxon>
        <taxon>Pentapetalae</taxon>
        <taxon>rosids</taxon>
        <taxon>fabids</taxon>
        <taxon>Rosales</taxon>
        <taxon>Rosaceae</taxon>
        <taxon>Rosoideae</taxon>
        <taxon>Rosoideae incertae sedis</taxon>
        <taxon>Rubus</taxon>
    </lineage>
</organism>
<dbReference type="InterPro" id="IPR036312">
    <property type="entry name" value="Bifun_inhib/LTP/seed_sf"/>
</dbReference>
<dbReference type="GO" id="GO:0006869">
    <property type="term" value="P:lipid transport"/>
    <property type="evidence" value="ECO:0007669"/>
    <property type="project" value="InterPro"/>
</dbReference>
<protein>
    <recommendedName>
        <fullName evidence="6">Non-specific lipid-transfer protein</fullName>
    </recommendedName>
</protein>
<dbReference type="PRINTS" id="PR00382">
    <property type="entry name" value="LIPIDTRNSFER"/>
</dbReference>
<dbReference type="InterPro" id="IPR000528">
    <property type="entry name" value="Plant_nsLTP"/>
</dbReference>
<evidence type="ECO:0000256" key="3">
    <source>
        <dbReference type="ARBA" id="ARBA00022448"/>
    </source>
</evidence>
<evidence type="ECO:0000256" key="6">
    <source>
        <dbReference type="RuleBase" id="RU000628"/>
    </source>
</evidence>
<evidence type="ECO:0000256" key="7">
    <source>
        <dbReference type="SAM" id="SignalP"/>
    </source>
</evidence>
<dbReference type="EMBL" id="JBEDUW010000006">
    <property type="protein sequence ID" value="KAK9920242.1"/>
    <property type="molecule type" value="Genomic_DNA"/>
</dbReference>
<evidence type="ECO:0000313" key="9">
    <source>
        <dbReference type="EMBL" id="KAK9920242.1"/>
    </source>
</evidence>
<dbReference type="Gene3D" id="1.10.110.10">
    <property type="entry name" value="Plant lipid-transfer and hydrophobic proteins"/>
    <property type="match status" value="1"/>
</dbReference>
<evidence type="ECO:0000259" key="8">
    <source>
        <dbReference type="SMART" id="SM00499"/>
    </source>
</evidence>
<keyword evidence="7" id="KW-0732">Signal</keyword>
<dbReference type="PANTHER" id="PTHR33076">
    <property type="entry name" value="NON-SPECIFIC LIPID-TRANSFER PROTEIN 2-RELATED"/>
    <property type="match status" value="1"/>
</dbReference>
<keyword evidence="10" id="KW-1185">Reference proteome</keyword>
<feature type="signal peptide" evidence="7">
    <location>
        <begin position="1"/>
        <end position="27"/>
    </location>
</feature>
<dbReference type="AlphaFoldDB" id="A0AAW1W6D0"/>
<comment type="similarity">
    <text evidence="2 6">Belongs to the plant LTP family.</text>
</comment>
<sequence length="121" mass="12185">MASSGVLKVVCLMVLSLAAVSFSGAKAAITCGQVVNKLMPCVAYVQNGGTPAVGCCSGIKALYGMAQTTPDRQNVCNCLKQAVAGIPYTGANAGLAAGLPSKCGVNIPYKINPSTDCKSIK</sequence>
<dbReference type="GO" id="GO:0008289">
    <property type="term" value="F:lipid binding"/>
    <property type="evidence" value="ECO:0007669"/>
    <property type="project" value="UniProtKB-KW"/>
</dbReference>
<evidence type="ECO:0000256" key="2">
    <source>
        <dbReference type="ARBA" id="ARBA00009748"/>
    </source>
</evidence>
<keyword evidence="3 6" id="KW-0813">Transport</keyword>
<comment type="caution">
    <text evidence="9">The sequence shown here is derived from an EMBL/GenBank/DDBJ whole genome shotgun (WGS) entry which is preliminary data.</text>
</comment>
<name>A0AAW1W6D0_RUBAR</name>
<dbReference type="InterPro" id="IPR016140">
    <property type="entry name" value="Bifunc_inhib/LTP/seed_store"/>
</dbReference>
<dbReference type="SUPFAM" id="SSF47699">
    <property type="entry name" value="Bifunctional inhibitor/lipid-transfer protein/seed storage 2S albumin"/>
    <property type="match status" value="1"/>
</dbReference>
<reference evidence="9 10" key="1">
    <citation type="journal article" date="2023" name="G3 (Bethesda)">
        <title>A chromosome-length genome assembly and annotation of blackberry (Rubus argutus, cv. 'Hillquist').</title>
        <authorList>
            <person name="Bruna T."/>
            <person name="Aryal R."/>
            <person name="Dudchenko O."/>
            <person name="Sargent D.J."/>
            <person name="Mead D."/>
            <person name="Buti M."/>
            <person name="Cavallini A."/>
            <person name="Hytonen T."/>
            <person name="Andres J."/>
            <person name="Pham M."/>
            <person name="Weisz D."/>
            <person name="Mascagni F."/>
            <person name="Usai G."/>
            <person name="Natali L."/>
            <person name="Bassil N."/>
            <person name="Fernandez G.E."/>
            <person name="Lomsadze A."/>
            <person name="Armour M."/>
            <person name="Olukolu B."/>
            <person name="Poorten T."/>
            <person name="Britton C."/>
            <person name="Davik J."/>
            <person name="Ashrafi H."/>
            <person name="Aiden E.L."/>
            <person name="Borodovsky M."/>
            <person name="Worthington M."/>
        </authorList>
    </citation>
    <scope>NUCLEOTIDE SEQUENCE [LARGE SCALE GENOMIC DNA]</scope>
    <source>
        <strain evidence="9">PI 553951</strain>
    </source>
</reference>
<dbReference type="FunFam" id="1.10.110.10:FF:000002">
    <property type="entry name" value="Non-specific lipid-transfer protein"/>
    <property type="match status" value="1"/>
</dbReference>
<gene>
    <name evidence="9" type="ORF">M0R45_028800</name>
</gene>
<keyword evidence="4 6" id="KW-0446">Lipid-binding</keyword>
<evidence type="ECO:0000256" key="1">
    <source>
        <dbReference type="ARBA" id="ARBA00003211"/>
    </source>
</evidence>
<evidence type="ECO:0000256" key="5">
    <source>
        <dbReference type="ARBA" id="ARBA00023157"/>
    </source>
</evidence>
<dbReference type="Pfam" id="PF00234">
    <property type="entry name" value="Tryp_alpha_amyl"/>
    <property type="match status" value="1"/>
</dbReference>
<comment type="function">
    <text evidence="1 6">Plant non-specific lipid-transfer proteins transfer phospholipids as well as galactolipids across membranes. May play a role in wax or cutin deposition in the cell walls of expanding epidermal cells and certain secretory tissues.</text>
</comment>
<feature type="chain" id="PRO_5043743975" description="Non-specific lipid-transfer protein" evidence="7">
    <location>
        <begin position="28"/>
        <end position="121"/>
    </location>
</feature>
<evidence type="ECO:0000256" key="4">
    <source>
        <dbReference type="ARBA" id="ARBA00023121"/>
    </source>
</evidence>
<dbReference type="Proteomes" id="UP001457282">
    <property type="component" value="Unassembled WGS sequence"/>
</dbReference>
<proteinExistence type="inferred from homology"/>